<dbReference type="GO" id="GO:0008168">
    <property type="term" value="F:methyltransferase activity"/>
    <property type="evidence" value="ECO:0007669"/>
    <property type="project" value="UniProtKB-KW"/>
</dbReference>
<keyword evidence="4" id="KW-0949">S-adenosyl-L-methionine</keyword>
<evidence type="ECO:0000256" key="1">
    <source>
        <dbReference type="ARBA" id="ARBA00010815"/>
    </source>
</evidence>
<evidence type="ECO:0000256" key="3">
    <source>
        <dbReference type="ARBA" id="ARBA00022679"/>
    </source>
</evidence>
<dbReference type="SUPFAM" id="SSF53335">
    <property type="entry name" value="S-adenosyl-L-methionine-dependent methyltransferases"/>
    <property type="match status" value="1"/>
</dbReference>
<dbReference type="Gene3D" id="3.40.50.150">
    <property type="entry name" value="Vaccinia Virus protein VP39"/>
    <property type="match status" value="1"/>
</dbReference>
<evidence type="ECO:0000256" key="4">
    <source>
        <dbReference type="ARBA" id="ARBA00022691"/>
    </source>
</evidence>
<dbReference type="OrthoDB" id="9782855at2"/>
<dbReference type="GO" id="GO:0032259">
    <property type="term" value="P:methylation"/>
    <property type="evidence" value="ECO:0007669"/>
    <property type="project" value="UniProtKB-KW"/>
</dbReference>
<evidence type="ECO:0000313" key="7">
    <source>
        <dbReference type="EMBL" id="PUA81350.1"/>
    </source>
</evidence>
<dbReference type="EMBL" id="PYXZ01000003">
    <property type="protein sequence ID" value="PUA81350.1"/>
    <property type="molecule type" value="Genomic_DNA"/>
</dbReference>
<keyword evidence="2 7" id="KW-0489">Methyltransferase</keyword>
<dbReference type="Proteomes" id="UP000244867">
    <property type="component" value="Unassembled WGS sequence"/>
</dbReference>
<evidence type="ECO:0000256" key="2">
    <source>
        <dbReference type="ARBA" id="ARBA00022603"/>
    </source>
</evidence>
<dbReference type="InterPro" id="IPR029063">
    <property type="entry name" value="SAM-dependent_MTases_sf"/>
</dbReference>
<evidence type="ECO:0000256" key="5">
    <source>
        <dbReference type="ARBA" id="ARBA00023098"/>
    </source>
</evidence>
<dbReference type="InterPro" id="IPR003333">
    <property type="entry name" value="CMAS"/>
</dbReference>
<dbReference type="GO" id="GO:0008610">
    <property type="term" value="P:lipid biosynthetic process"/>
    <property type="evidence" value="ECO:0007669"/>
    <property type="project" value="InterPro"/>
</dbReference>
<dbReference type="AlphaFoldDB" id="A0A2R7YY79"/>
<feature type="region of interest" description="Disordered" evidence="6">
    <location>
        <begin position="1"/>
        <end position="49"/>
    </location>
</feature>
<keyword evidence="8" id="KW-1185">Reference proteome</keyword>
<dbReference type="PANTHER" id="PTHR43667">
    <property type="entry name" value="CYCLOPROPANE-FATTY-ACYL-PHOSPHOLIPID SYNTHASE"/>
    <property type="match status" value="1"/>
</dbReference>
<sequence length="478" mass="52593">MTSLDHQPSTHPSDQPGTAAPRHHGRVRVPAGVPASEHGTSRLPALEPVRTGPRTAVSAVVARRLFTAAVRRLDVLVEEAPNDRGVGRTFGRGGPRMVIHRPDEFYARLGRDGLIGFGEAYLSGAWDTDDLAEFLTVPAARIATLIPEPLQRARAFVTHRTPGHQRSTEDNSQANISHHYDLSNELFALFLDDTLSYSSALFDTSFTSADHATGTLLATPPEGTDVTVGAAHTPDFAEAQGRKIERLLDEAGVTEGTRVLEIGTGWGELAIRAARRGASVHSVTLSVEQLELAEQRVAEAGFADRVRIELRDYRALAEPQFTAAYDAVVSVEMIEAVGHEFWGTYFQTIDHTLAPGGRLAIQAITMPHDRMLATAGTQTWINKYVFPGGFLPSVQVIDEITSEQTALRRTGLLEFGSHYAETLRRWDERFLAQRDAVIALGFDDLFMRMWHFYLEYSRAGFAAGYINVEQLTFTKDAS</sequence>
<keyword evidence="5" id="KW-0443">Lipid metabolism</keyword>
<accession>A0A2R7YY79</accession>
<organism evidence="7 8">
    <name type="scientific">Nocardioides currus</name>
    <dbReference type="NCBI Taxonomy" id="2133958"/>
    <lineage>
        <taxon>Bacteria</taxon>
        <taxon>Bacillati</taxon>
        <taxon>Actinomycetota</taxon>
        <taxon>Actinomycetes</taxon>
        <taxon>Propionibacteriales</taxon>
        <taxon>Nocardioidaceae</taxon>
        <taxon>Nocardioides</taxon>
    </lineage>
</organism>
<keyword evidence="3 7" id="KW-0808">Transferase</keyword>
<evidence type="ECO:0000313" key="8">
    <source>
        <dbReference type="Proteomes" id="UP000244867"/>
    </source>
</evidence>
<reference evidence="7 8" key="1">
    <citation type="submission" date="2018-03" db="EMBL/GenBank/DDBJ databases">
        <authorList>
            <person name="Keele B.F."/>
        </authorList>
    </citation>
    <scope>NUCLEOTIDE SEQUENCE [LARGE SCALE GENOMIC DNA]</scope>
    <source>
        <strain evidence="7 8">IB-3</strain>
    </source>
</reference>
<dbReference type="PIRSF" id="PIRSF003085">
    <property type="entry name" value="CMAS"/>
    <property type="match status" value="1"/>
</dbReference>
<dbReference type="RefSeq" id="WP_108344292.1">
    <property type="nucleotide sequence ID" value="NZ_PYXZ01000003.1"/>
</dbReference>
<comment type="caution">
    <text evidence="7">The sequence shown here is derived from an EMBL/GenBank/DDBJ whole genome shotgun (WGS) entry which is preliminary data.</text>
</comment>
<dbReference type="InterPro" id="IPR050723">
    <property type="entry name" value="CFA/CMAS"/>
</dbReference>
<dbReference type="Pfam" id="PF02353">
    <property type="entry name" value="CMAS"/>
    <property type="match status" value="1"/>
</dbReference>
<dbReference type="PANTHER" id="PTHR43667:SF2">
    <property type="entry name" value="FATTY ACID C-METHYL TRANSFERASE"/>
    <property type="match status" value="1"/>
</dbReference>
<comment type="similarity">
    <text evidence="1">Belongs to the CFA/CMAS family.</text>
</comment>
<dbReference type="CDD" id="cd02440">
    <property type="entry name" value="AdoMet_MTases"/>
    <property type="match status" value="1"/>
</dbReference>
<gene>
    <name evidence="7" type="ORF">C7S10_10070</name>
</gene>
<evidence type="ECO:0000256" key="6">
    <source>
        <dbReference type="SAM" id="MobiDB-lite"/>
    </source>
</evidence>
<protein>
    <submittedName>
        <fullName evidence="7">SAM-dependent methyltransferase</fullName>
    </submittedName>
</protein>
<proteinExistence type="inferred from homology"/>
<name>A0A2R7YY79_9ACTN</name>
<feature type="compositionally biased region" description="Polar residues" evidence="6">
    <location>
        <begin position="1"/>
        <end position="16"/>
    </location>
</feature>